<organism evidence="2 3">
    <name type="scientific">Stappia indica</name>
    <dbReference type="NCBI Taxonomy" id="538381"/>
    <lineage>
        <taxon>Bacteria</taxon>
        <taxon>Pseudomonadati</taxon>
        <taxon>Pseudomonadota</taxon>
        <taxon>Alphaproteobacteria</taxon>
        <taxon>Hyphomicrobiales</taxon>
        <taxon>Stappiaceae</taxon>
        <taxon>Stappia</taxon>
    </lineage>
</organism>
<keyword evidence="3" id="KW-1185">Reference proteome</keyword>
<dbReference type="AlphaFoldDB" id="A0A285RVR6"/>
<feature type="transmembrane region" description="Helical" evidence="1">
    <location>
        <begin position="198"/>
        <end position="221"/>
    </location>
</feature>
<evidence type="ECO:0000256" key="1">
    <source>
        <dbReference type="SAM" id="Phobius"/>
    </source>
</evidence>
<evidence type="ECO:0000313" key="3">
    <source>
        <dbReference type="Proteomes" id="UP000219331"/>
    </source>
</evidence>
<keyword evidence="1" id="KW-1133">Transmembrane helix</keyword>
<dbReference type="EMBL" id="OBML01000002">
    <property type="protein sequence ID" value="SOB96462.1"/>
    <property type="molecule type" value="Genomic_DNA"/>
</dbReference>
<accession>A0A285RVR6</accession>
<proteinExistence type="predicted"/>
<keyword evidence="1" id="KW-0812">Transmembrane</keyword>
<sequence length="227" mass="24572">MFKIAKNIVAGKSRSVAAQHSGARTGLMIAATVGIFAAVAASDLHAQTADAVLQKSDRETFTIPEDRLAVTLGTPQGADEDSSYAIWVGEVERDGRKTVWVELIDDHGEVIYDSEVSQNETHLLPDGRAVVVRAMTEPQQAETRVAKTDQSRVAPDARLVVTRRVVDDPNLQTTIEFIEETSRPEPSAMMRIAAFGNAVWSAIVASIGSAADSVVVAWNWITEPFRA</sequence>
<dbReference type="Proteomes" id="UP000219331">
    <property type="component" value="Unassembled WGS sequence"/>
</dbReference>
<name>A0A285RVR6_9HYPH</name>
<reference evidence="2 3" key="1">
    <citation type="submission" date="2017-08" db="EMBL/GenBank/DDBJ databases">
        <authorList>
            <person name="de Groot N.N."/>
        </authorList>
    </citation>
    <scope>NUCLEOTIDE SEQUENCE [LARGE SCALE GENOMIC DNA]</scope>
    <source>
        <strain evidence="2 3">USBA 352</strain>
    </source>
</reference>
<keyword evidence="1" id="KW-0472">Membrane</keyword>
<protein>
    <submittedName>
        <fullName evidence="2">Uncharacterized protein</fullName>
    </submittedName>
</protein>
<evidence type="ECO:0000313" key="2">
    <source>
        <dbReference type="EMBL" id="SOB96462.1"/>
    </source>
</evidence>
<dbReference type="STRING" id="538381.GCA_001696535_03302"/>
<gene>
    <name evidence="2" type="ORF">SAMN05421512_102209</name>
</gene>